<feature type="region of interest" description="Disordered" evidence="3">
    <location>
        <begin position="1"/>
        <end position="97"/>
    </location>
</feature>
<evidence type="ECO:0000313" key="4">
    <source>
        <dbReference type="EMBL" id="KAJ7707564.1"/>
    </source>
</evidence>
<dbReference type="GO" id="GO:0015031">
    <property type="term" value="P:protein transport"/>
    <property type="evidence" value="ECO:0007669"/>
    <property type="project" value="UniProtKB-UniRule"/>
</dbReference>
<dbReference type="AlphaFoldDB" id="A0AAD7MAA6"/>
<sequence length="191" mass="20635">MSATSSPPATPRKASIPRPPPSPLRPSSPALSAHNIAVPSPLSGTTPLSPRRTPASPPPTKTRARDLLRKHYGLGVGPPPALPGKTQDPMNLDSPAFDPKTYYEQLITTASLPTLLKRENELLTEIRELDSERQSLVYNHHHELIAASDTIAAMKTRAESLDADLDLLRIAFSEISRLSAEVAIEDDAARS</sequence>
<dbReference type="PANTHER" id="PTHR15954">
    <property type="entry name" value="VACUOLAR PROTEIN SORTING-ASSOCIATED PROTEIN 51 HOMOLOG"/>
    <property type="match status" value="1"/>
</dbReference>
<feature type="compositionally biased region" description="Pro residues" evidence="3">
    <location>
        <begin position="17"/>
        <end position="26"/>
    </location>
</feature>
<feature type="compositionally biased region" description="Low complexity" evidence="3">
    <location>
        <begin position="27"/>
        <end position="54"/>
    </location>
</feature>
<comment type="caution">
    <text evidence="4">The sequence shown here is derived from an EMBL/GenBank/DDBJ whole genome shotgun (WGS) entry which is preliminary data.</text>
</comment>
<dbReference type="PANTHER" id="PTHR15954:SF4">
    <property type="entry name" value="VACUOLAR PROTEIN SORTING-ASSOCIATED PROTEIN 51 HOMOLOG"/>
    <property type="match status" value="1"/>
</dbReference>
<keyword evidence="2" id="KW-0653">Protein transport</keyword>
<evidence type="ECO:0000313" key="5">
    <source>
        <dbReference type="Proteomes" id="UP001221757"/>
    </source>
</evidence>
<evidence type="ECO:0000256" key="1">
    <source>
        <dbReference type="ARBA" id="ARBA00006080"/>
    </source>
</evidence>
<keyword evidence="2" id="KW-0333">Golgi apparatus</keyword>
<accession>A0AAD7MAA6</accession>
<dbReference type="GO" id="GO:0007030">
    <property type="term" value="P:Golgi organization"/>
    <property type="evidence" value="ECO:0007669"/>
    <property type="project" value="UniProtKB-UniRule"/>
</dbReference>
<organism evidence="4 5">
    <name type="scientific">Mycena rosella</name>
    <name type="common">Pink bonnet</name>
    <name type="synonym">Agaricus rosellus</name>
    <dbReference type="NCBI Taxonomy" id="1033263"/>
    <lineage>
        <taxon>Eukaryota</taxon>
        <taxon>Fungi</taxon>
        <taxon>Dikarya</taxon>
        <taxon>Basidiomycota</taxon>
        <taxon>Agaricomycotina</taxon>
        <taxon>Agaricomycetes</taxon>
        <taxon>Agaricomycetidae</taxon>
        <taxon>Agaricales</taxon>
        <taxon>Marasmiineae</taxon>
        <taxon>Mycenaceae</taxon>
        <taxon>Mycena</taxon>
    </lineage>
</organism>
<gene>
    <name evidence="4" type="ORF">B0H17DRAFT_917914</name>
</gene>
<dbReference type="Proteomes" id="UP001221757">
    <property type="component" value="Unassembled WGS sequence"/>
</dbReference>
<name>A0AAD7MAA6_MYCRO</name>
<keyword evidence="2" id="KW-0813">Transport</keyword>
<comment type="subunit">
    <text evidence="2">Component of the Golgi-associated retrograde protein (GARP) complex.</text>
</comment>
<dbReference type="GO" id="GO:0042147">
    <property type="term" value="P:retrograde transport, endosome to Golgi"/>
    <property type="evidence" value="ECO:0007669"/>
    <property type="project" value="UniProtKB-UniRule"/>
</dbReference>
<dbReference type="GO" id="GO:0016020">
    <property type="term" value="C:membrane"/>
    <property type="evidence" value="ECO:0007669"/>
    <property type="project" value="TreeGrafter"/>
</dbReference>
<proteinExistence type="inferred from homology"/>
<keyword evidence="5" id="KW-1185">Reference proteome</keyword>
<comment type="subcellular location">
    <subcellularLocation>
        <location evidence="2">Golgi apparatus</location>
        <location evidence="2">trans-Golgi network</location>
    </subcellularLocation>
</comment>
<evidence type="ECO:0000256" key="3">
    <source>
        <dbReference type="SAM" id="MobiDB-lite"/>
    </source>
</evidence>
<keyword evidence="2" id="KW-0445">Lipid transport</keyword>
<dbReference type="GO" id="GO:0048193">
    <property type="term" value="P:Golgi vesicle transport"/>
    <property type="evidence" value="ECO:0007669"/>
    <property type="project" value="TreeGrafter"/>
</dbReference>
<reference evidence="4" key="1">
    <citation type="submission" date="2023-03" db="EMBL/GenBank/DDBJ databases">
        <title>Massive genome expansion in bonnet fungi (Mycena s.s.) driven by repeated elements and novel gene families across ecological guilds.</title>
        <authorList>
            <consortium name="Lawrence Berkeley National Laboratory"/>
            <person name="Harder C.B."/>
            <person name="Miyauchi S."/>
            <person name="Viragh M."/>
            <person name="Kuo A."/>
            <person name="Thoen E."/>
            <person name="Andreopoulos B."/>
            <person name="Lu D."/>
            <person name="Skrede I."/>
            <person name="Drula E."/>
            <person name="Henrissat B."/>
            <person name="Morin E."/>
            <person name="Kohler A."/>
            <person name="Barry K."/>
            <person name="LaButti K."/>
            <person name="Morin E."/>
            <person name="Salamov A."/>
            <person name="Lipzen A."/>
            <person name="Mereny Z."/>
            <person name="Hegedus B."/>
            <person name="Baldrian P."/>
            <person name="Stursova M."/>
            <person name="Weitz H."/>
            <person name="Taylor A."/>
            <person name="Grigoriev I.V."/>
            <person name="Nagy L.G."/>
            <person name="Martin F."/>
            <person name="Kauserud H."/>
        </authorList>
    </citation>
    <scope>NUCLEOTIDE SEQUENCE</scope>
    <source>
        <strain evidence="4">CBHHK067</strain>
    </source>
</reference>
<dbReference type="InterPro" id="IPR014812">
    <property type="entry name" value="Vps51"/>
</dbReference>
<comment type="similarity">
    <text evidence="1 2">Belongs to the VPS51 family.</text>
</comment>
<dbReference type="GO" id="GO:0005829">
    <property type="term" value="C:cytosol"/>
    <property type="evidence" value="ECO:0007669"/>
    <property type="project" value="GOC"/>
</dbReference>
<dbReference type="EMBL" id="JARKIE010000005">
    <property type="protein sequence ID" value="KAJ7707564.1"/>
    <property type="molecule type" value="Genomic_DNA"/>
</dbReference>
<dbReference type="GO" id="GO:1990745">
    <property type="term" value="C:EARP complex"/>
    <property type="evidence" value="ECO:0007669"/>
    <property type="project" value="TreeGrafter"/>
</dbReference>
<dbReference type="GO" id="GO:0006869">
    <property type="term" value="P:lipid transport"/>
    <property type="evidence" value="ECO:0007669"/>
    <property type="project" value="UniProtKB-UniRule"/>
</dbReference>
<protein>
    <recommendedName>
        <fullName evidence="2">Vacuolar protein sorting-associated protein 51 homolog</fullName>
    </recommendedName>
</protein>
<comment type="function">
    <text evidence="2">Acts as component of the GARP complex that is involved in retrograde transport from early and late endosomes to the trans-Golgi network (TGN).</text>
</comment>
<dbReference type="GO" id="GO:0032456">
    <property type="term" value="P:endocytic recycling"/>
    <property type="evidence" value="ECO:0007669"/>
    <property type="project" value="TreeGrafter"/>
</dbReference>
<dbReference type="Pfam" id="PF08700">
    <property type="entry name" value="VPS51_Exo84_N"/>
    <property type="match status" value="1"/>
</dbReference>
<evidence type="ECO:0000256" key="2">
    <source>
        <dbReference type="RuleBase" id="RU368010"/>
    </source>
</evidence>
<dbReference type="GO" id="GO:0000938">
    <property type="term" value="C:GARP complex"/>
    <property type="evidence" value="ECO:0007669"/>
    <property type="project" value="UniProtKB-UniRule"/>
</dbReference>